<dbReference type="SUPFAM" id="SSF56300">
    <property type="entry name" value="Metallo-dependent phosphatases"/>
    <property type="match status" value="1"/>
</dbReference>
<dbReference type="InterPro" id="IPR029052">
    <property type="entry name" value="Metallo-depent_PP-like"/>
</dbReference>
<dbReference type="GO" id="GO:0016787">
    <property type="term" value="F:hydrolase activity"/>
    <property type="evidence" value="ECO:0007669"/>
    <property type="project" value="InterPro"/>
</dbReference>
<gene>
    <name evidence="2" type="ORF">LCGC14_0499200</name>
</gene>
<organism evidence="2">
    <name type="scientific">marine sediment metagenome</name>
    <dbReference type="NCBI Taxonomy" id="412755"/>
    <lineage>
        <taxon>unclassified sequences</taxon>
        <taxon>metagenomes</taxon>
        <taxon>ecological metagenomes</taxon>
    </lineage>
</organism>
<dbReference type="EMBL" id="LAZR01000582">
    <property type="protein sequence ID" value="KKN63685.1"/>
    <property type="molecule type" value="Genomic_DNA"/>
</dbReference>
<dbReference type="AlphaFoldDB" id="A0A0F9S4A4"/>
<dbReference type="PANTHER" id="PTHR37844">
    <property type="entry name" value="SER/THR PROTEIN PHOSPHATASE SUPERFAMILY (AFU_ORTHOLOGUE AFUA_1G14840)"/>
    <property type="match status" value="1"/>
</dbReference>
<name>A0A0F9S4A4_9ZZZZ</name>
<feature type="domain" description="Calcineurin-like phosphoesterase" evidence="1">
    <location>
        <begin position="3"/>
        <end position="223"/>
    </location>
</feature>
<dbReference type="Pfam" id="PF00149">
    <property type="entry name" value="Metallophos"/>
    <property type="match status" value="1"/>
</dbReference>
<evidence type="ECO:0000313" key="2">
    <source>
        <dbReference type="EMBL" id="KKN63685.1"/>
    </source>
</evidence>
<evidence type="ECO:0000259" key="1">
    <source>
        <dbReference type="Pfam" id="PF00149"/>
    </source>
</evidence>
<dbReference type="PANTHER" id="PTHR37844:SF2">
    <property type="entry name" value="SER_THR PROTEIN PHOSPHATASE SUPERFAMILY (AFU_ORTHOLOGUE AFUA_1G14840)"/>
    <property type="match status" value="1"/>
</dbReference>
<dbReference type="InterPro" id="IPR004843">
    <property type="entry name" value="Calcineurin-like_PHP"/>
</dbReference>
<proteinExistence type="predicted"/>
<dbReference type="Gene3D" id="3.60.21.10">
    <property type="match status" value="1"/>
</dbReference>
<sequence>MLVRLVSDLHLEFGKDWEPVVPELPEDSESVLVVAGDIDTGLDACDFLQQVAHRFLHTIYVLGNHDFYRGNDLHLLPGYVREELSDFPNITLLENETLVVGNVRFLGTTLWTNMANENPTVMLIIEQGMADYGQIKKNGGERIFAPDTIAIHKLAVKFLEEELPKEHDGPTIVVTHHLPSFQSVHPMYHRPGVNAINPGFYSSLDGLLVDHDIAYWLHGHTHATVEYEIEGTRVRMNPLGYAPVERKENPQFSPTWRIEV</sequence>
<protein>
    <recommendedName>
        <fullName evidence="1">Calcineurin-like phosphoesterase domain-containing protein</fullName>
    </recommendedName>
</protein>
<accession>A0A0F9S4A4</accession>
<comment type="caution">
    <text evidence="2">The sequence shown here is derived from an EMBL/GenBank/DDBJ whole genome shotgun (WGS) entry which is preliminary data.</text>
</comment>
<reference evidence="2" key="1">
    <citation type="journal article" date="2015" name="Nature">
        <title>Complex archaea that bridge the gap between prokaryotes and eukaryotes.</title>
        <authorList>
            <person name="Spang A."/>
            <person name="Saw J.H."/>
            <person name="Jorgensen S.L."/>
            <person name="Zaremba-Niedzwiedzka K."/>
            <person name="Martijn J."/>
            <person name="Lind A.E."/>
            <person name="van Eijk R."/>
            <person name="Schleper C."/>
            <person name="Guy L."/>
            <person name="Ettema T.J."/>
        </authorList>
    </citation>
    <scope>NUCLEOTIDE SEQUENCE</scope>
</reference>